<name>A0A553RHG3_9TELE</name>
<gene>
    <name evidence="7" type="ORF">DNTS_022974</name>
</gene>
<proteinExistence type="predicted"/>
<feature type="region of interest" description="Disordered" evidence="5">
    <location>
        <begin position="148"/>
        <end position="222"/>
    </location>
</feature>
<dbReference type="InterPro" id="IPR032675">
    <property type="entry name" value="LRR_dom_sf"/>
</dbReference>
<dbReference type="AlphaFoldDB" id="A0A553RHG3"/>
<evidence type="ECO:0000256" key="2">
    <source>
        <dbReference type="ARBA" id="ARBA00022729"/>
    </source>
</evidence>
<evidence type="ECO:0000256" key="5">
    <source>
        <dbReference type="SAM" id="MobiDB-lite"/>
    </source>
</evidence>
<evidence type="ECO:0000256" key="1">
    <source>
        <dbReference type="ARBA" id="ARBA00022614"/>
    </source>
</evidence>
<evidence type="ECO:0000256" key="3">
    <source>
        <dbReference type="ARBA" id="ARBA00022737"/>
    </source>
</evidence>
<evidence type="ECO:0000313" key="7">
    <source>
        <dbReference type="EMBL" id="TRZ01621.1"/>
    </source>
</evidence>
<dbReference type="STRING" id="623744.A0A553RHG3"/>
<evidence type="ECO:0000259" key="6">
    <source>
        <dbReference type="PROSITE" id="PS50184"/>
    </source>
</evidence>
<dbReference type="GO" id="GO:0070052">
    <property type="term" value="F:collagen V binding"/>
    <property type="evidence" value="ECO:0007669"/>
    <property type="project" value="TreeGrafter"/>
</dbReference>
<feature type="compositionally biased region" description="Basic and acidic residues" evidence="5">
    <location>
        <begin position="171"/>
        <end position="189"/>
    </location>
</feature>
<dbReference type="Pfam" id="PF13855">
    <property type="entry name" value="LRR_8"/>
    <property type="match status" value="6"/>
</dbReference>
<dbReference type="OrthoDB" id="676979at2759"/>
<evidence type="ECO:0000313" key="8">
    <source>
        <dbReference type="Proteomes" id="UP000316079"/>
    </source>
</evidence>
<dbReference type="SUPFAM" id="SSF52047">
    <property type="entry name" value="RNI-like"/>
    <property type="match status" value="1"/>
</dbReference>
<dbReference type="FunFam" id="3.80.10.10:FF:000772">
    <property type="entry name" value="Extracellular matrix protein 2"/>
    <property type="match status" value="1"/>
</dbReference>
<keyword evidence="8" id="KW-1185">Reference proteome</keyword>
<comment type="caution">
    <text evidence="7">The sequence shown here is derived from an EMBL/GenBank/DDBJ whole genome shotgun (WGS) entry which is preliminary data.</text>
</comment>
<dbReference type="GO" id="GO:0030198">
    <property type="term" value="P:extracellular matrix organization"/>
    <property type="evidence" value="ECO:0007669"/>
    <property type="project" value="TreeGrafter"/>
</dbReference>
<dbReference type="Gene3D" id="3.80.10.10">
    <property type="entry name" value="Ribonuclease Inhibitor"/>
    <property type="match status" value="3"/>
</dbReference>
<keyword evidence="1" id="KW-0433">Leucine-rich repeat</keyword>
<feature type="compositionally biased region" description="Basic residues" evidence="5">
    <location>
        <begin position="203"/>
        <end position="212"/>
    </location>
</feature>
<dbReference type="PROSITE" id="PS50184">
    <property type="entry name" value="VWFC_2"/>
    <property type="match status" value="1"/>
</dbReference>
<accession>A0A553RHG3</accession>
<dbReference type="PANTHER" id="PTHR46544:SF1">
    <property type="entry name" value="EXTRACELLULAR MATRIX PROTEIN 2"/>
    <property type="match status" value="1"/>
</dbReference>
<dbReference type="GO" id="GO:0031012">
    <property type="term" value="C:extracellular matrix"/>
    <property type="evidence" value="ECO:0007669"/>
    <property type="project" value="TreeGrafter"/>
</dbReference>
<feature type="compositionally biased region" description="Polar residues" evidence="5">
    <location>
        <begin position="69"/>
        <end position="78"/>
    </location>
</feature>
<dbReference type="Proteomes" id="UP000316079">
    <property type="component" value="Unassembled WGS sequence"/>
</dbReference>
<dbReference type="GO" id="GO:0010811">
    <property type="term" value="P:positive regulation of cell-substrate adhesion"/>
    <property type="evidence" value="ECO:0007669"/>
    <property type="project" value="TreeGrafter"/>
</dbReference>
<protein>
    <recommendedName>
        <fullName evidence="6">VWFC domain-containing protein</fullName>
    </recommendedName>
</protein>
<feature type="compositionally biased region" description="Basic residues" evidence="5">
    <location>
        <begin position="54"/>
        <end position="68"/>
    </location>
</feature>
<dbReference type="Pfam" id="PF00560">
    <property type="entry name" value="LRR_1"/>
    <property type="match status" value="1"/>
</dbReference>
<keyword evidence="2" id="KW-0732">Signal</keyword>
<dbReference type="SMART" id="SM00365">
    <property type="entry name" value="LRR_SD22"/>
    <property type="match status" value="8"/>
</dbReference>
<dbReference type="SMART" id="SM00369">
    <property type="entry name" value="LRR_TYP"/>
    <property type="match status" value="18"/>
</dbReference>
<dbReference type="FunFam" id="3.80.10.10:FF:000130">
    <property type="entry name" value="extracellular matrix protein 2 isoform X1"/>
    <property type="match status" value="1"/>
</dbReference>
<dbReference type="InterPro" id="IPR043184">
    <property type="entry name" value="ECM2"/>
</dbReference>
<dbReference type="SUPFAM" id="SSF57603">
    <property type="entry name" value="FnI-like domain"/>
    <property type="match status" value="1"/>
</dbReference>
<dbReference type="FunFam" id="3.80.10.10:FF:000284">
    <property type="entry name" value="extracellular matrix protein 2 isoform X1"/>
    <property type="match status" value="1"/>
</dbReference>
<evidence type="ECO:0000256" key="4">
    <source>
        <dbReference type="ARBA" id="ARBA00023180"/>
    </source>
</evidence>
<organism evidence="7 8">
    <name type="scientific">Danionella cerebrum</name>
    <dbReference type="NCBI Taxonomy" id="2873325"/>
    <lineage>
        <taxon>Eukaryota</taxon>
        <taxon>Metazoa</taxon>
        <taxon>Chordata</taxon>
        <taxon>Craniata</taxon>
        <taxon>Vertebrata</taxon>
        <taxon>Euteleostomi</taxon>
        <taxon>Actinopterygii</taxon>
        <taxon>Neopterygii</taxon>
        <taxon>Teleostei</taxon>
        <taxon>Ostariophysi</taxon>
        <taxon>Cypriniformes</taxon>
        <taxon>Danionidae</taxon>
        <taxon>Danioninae</taxon>
        <taxon>Danionella</taxon>
    </lineage>
</organism>
<dbReference type="SMART" id="SM00013">
    <property type="entry name" value="LRRNT"/>
    <property type="match status" value="1"/>
</dbReference>
<dbReference type="InterPro" id="IPR001611">
    <property type="entry name" value="Leu-rich_rpt"/>
</dbReference>
<dbReference type="SMART" id="SM00214">
    <property type="entry name" value="VWC"/>
    <property type="match status" value="1"/>
</dbReference>
<dbReference type="InterPro" id="IPR003591">
    <property type="entry name" value="Leu-rich_rpt_typical-subtyp"/>
</dbReference>
<dbReference type="GO" id="GO:0008201">
    <property type="term" value="F:heparin binding"/>
    <property type="evidence" value="ECO:0007669"/>
    <property type="project" value="TreeGrafter"/>
</dbReference>
<reference evidence="7 8" key="1">
    <citation type="journal article" date="2019" name="Sci. Data">
        <title>Hybrid genome assembly and annotation of Danionella translucida.</title>
        <authorList>
            <person name="Kadobianskyi M."/>
            <person name="Schulze L."/>
            <person name="Schuelke M."/>
            <person name="Judkewitz B."/>
        </authorList>
    </citation>
    <scope>NUCLEOTIDE SEQUENCE [LARGE SCALE GENOMIC DNA]</scope>
    <source>
        <strain evidence="7 8">Bolton</strain>
    </source>
</reference>
<dbReference type="SUPFAM" id="SSF52058">
    <property type="entry name" value="L domain-like"/>
    <property type="match status" value="1"/>
</dbReference>
<dbReference type="InterPro" id="IPR000372">
    <property type="entry name" value="LRRNT"/>
</dbReference>
<sequence length="1089" mass="123479">MEASHWPSAFITRVKRALCLIPQSSAMRLNLILALSLLACLTLSLADGQKRPLAHGKRQGVEPKRRKQTANITPQQGRTPDVKSENCVFRGITMYDKTAWSPKPCVSCLCSKGEVVCDQMLCPTLKCQLKFQPIGECCPVCIDQEEFSGDPPPPNDPADPYVEASRKKKDKEKLKKDEEERVRKKDAERKKRKKEKKASEKQRKLKQAKHARKKEETRLKLLEEEEERAAAEERKRKMEEQRQAEEERARKLEMDHREMISALEEAAERLKEGLHSDEATKDEDMVWLRGDVFEMPQAQPTKEVSPMPLIEPTEPAEEDSGPGEVPELVIAESEMVTTPLPQGCTISDVIVTCENAKLLGIPPLSIPELKSLNLQGNEIQTIPAGAFNGIPNLEWIDLGKNKISSSGIDPQAFKGLKFLSRLYMDGNLLEQIPPELPPTLQELKINENTLKVIEERSFEGLSSLVTLELEGNLLSEGNVNPNAFKPLKELNYLRLNRNHFRTIPQGLPESLLELYLESNLIEDISEIAFNHTTNINVVVLRHNKLDESGIAPLAWINNRNLESIDLSYNNLYLVPSFLPKSLVHLVLVGNQIERIPGYVFAHMEPGLEYLYLSYNKLDGDGIEPESFFGTLNTMTELCIDHNQLTAIPMGINEMTTLHFLRLNNNKIRHVQEESICDSSNDSDSHLVALRLENNFLDPRKIPPSAFSCVRSYSSVDYAMKVLYLLALVTLCHTKPYKPINVMEFIEHNEIMQQDVGGFDDDDDDYDDDDGNNYDDYEDNFVSDCPEGCRCSKKVLQCSDQGLMKVPKNIPANTLLVDLQNNDITEIKEDDFKGLDNLYALFLLNNRISKIHPKAFEKTNKLKILHLSYNLLTQMPENLPVSVQSLRLHDNQISKLPKGAFRGMHDLNVLELSANPIANSGIDPEAFDGMATLYLRIAESKLTAIPKNLPPSLNELHLDYNKIDRVESEDFLRLKNLQRLWLDFNQIKSVENGSFAPIPRIREVHLNNNNLKKVPPGLNTLKYLQVMYLHANSIGSIGVNDFCPSRTRAKKALYTRISLYSNPVKYWHIPPPAFRCVSSHNSVQLGNHRK</sequence>
<dbReference type="InterPro" id="IPR001007">
    <property type="entry name" value="VWF_dom"/>
</dbReference>
<dbReference type="SMART" id="SM00364">
    <property type="entry name" value="LRR_BAC"/>
    <property type="match status" value="7"/>
</dbReference>
<feature type="region of interest" description="Disordered" evidence="5">
    <location>
        <begin position="54"/>
        <end position="82"/>
    </location>
</feature>
<dbReference type="PROSITE" id="PS51450">
    <property type="entry name" value="LRR"/>
    <property type="match status" value="4"/>
</dbReference>
<dbReference type="PROSITE" id="PS01208">
    <property type="entry name" value="VWFC_1"/>
    <property type="match status" value="1"/>
</dbReference>
<keyword evidence="3" id="KW-0677">Repeat</keyword>
<feature type="compositionally biased region" description="Basic and acidic residues" evidence="5">
    <location>
        <begin position="213"/>
        <end position="222"/>
    </location>
</feature>
<dbReference type="EMBL" id="SRMA01024064">
    <property type="protein sequence ID" value="TRZ01621.1"/>
    <property type="molecule type" value="Genomic_DNA"/>
</dbReference>
<dbReference type="PANTHER" id="PTHR46544">
    <property type="entry name" value="EXTRACELLULAR MATRIX PROTEIN 2-RELATED"/>
    <property type="match status" value="1"/>
</dbReference>
<dbReference type="FunFam" id="3.80.10.10:FF:000770">
    <property type="entry name" value="Uncharacterized protein"/>
    <property type="match status" value="1"/>
</dbReference>
<keyword evidence="4" id="KW-0325">Glycoprotein</keyword>
<feature type="domain" description="VWFC" evidence="6">
    <location>
        <begin position="85"/>
        <end position="142"/>
    </location>
</feature>
<dbReference type="Pfam" id="PF00093">
    <property type="entry name" value="VWC"/>
    <property type="match status" value="1"/>
</dbReference>
<dbReference type="Gene3D" id="6.20.200.20">
    <property type="match status" value="1"/>
</dbReference>